<keyword evidence="2" id="KW-1185">Reference proteome</keyword>
<evidence type="ECO:0000313" key="1">
    <source>
        <dbReference type="EMBL" id="CAG5074468.1"/>
    </source>
</evidence>
<organism evidence="1 2">
    <name type="scientific">Dyadobacter linearis</name>
    <dbReference type="NCBI Taxonomy" id="2823330"/>
    <lineage>
        <taxon>Bacteria</taxon>
        <taxon>Pseudomonadati</taxon>
        <taxon>Bacteroidota</taxon>
        <taxon>Cytophagia</taxon>
        <taxon>Cytophagales</taxon>
        <taxon>Spirosomataceae</taxon>
        <taxon>Dyadobacter</taxon>
    </lineage>
</organism>
<protein>
    <submittedName>
        <fullName evidence="1">Uncharacterized protein</fullName>
    </submittedName>
</protein>
<dbReference type="EMBL" id="CAJRAU010000011">
    <property type="protein sequence ID" value="CAG5074468.1"/>
    <property type="molecule type" value="Genomic_DNA"/>
</dbReference>
<sequence length="354" mass="40514">MLSIIFTIKATPLGHLTYTMALLRAQQKQIEDLVAKICSGNFSLTDVKVVFMDLREYSDKDLIFREYADFVAHPGRDRGIIKEAIEFFLLKAQFQHEYILGEKILDLTSPFPSYVKGMAKYIVHKIDPAFLAKYNLKRNNFENIVNKEIVLIEGTDLCQLTEKIKERVQKNEMIPELNILYEFLHSQNDPSAVLPEALLDSLVSVLKLNGILFNEQALRGQLDNITILIFAHLHKSSYKMLDNNSFSIKISGMEYRYKQKEDGTTVIMAHHLRLVAHLPMMSLEIEGINVPMELIPTIVASRLPSHLWCAPECFEDFGNQFAGLVDHDFEVKDFKLIPLFPYNGDGVVDVTFNL</sequence>
<comment type="caution">
    <text evidence="1">The sequence shown here is derived from an EMBL/GenBank/DDBJ whole genome shotgun (WGS) entry which is preliminary data.</text>
</comment>
<reference evidence="1 2" key="1">
    <citation type="submission" date="2021-04" db="EMBL/GenBank/DDBJ databases">
        <authorList>
            <person name="Rodrigo-Torres L."/>
            <person name="Arahal R. D."/>
            <person name="Lucena T."/>
        </authorList>
    </citation>
    <scope>NUCLEOTIDE SEQUENCE [LARGE SCALE GENOMIC DNA]</scope>
    <source>
        <strain evidence="1 2">CECT 9623</strain>
    </source>
</reference>
<gene>
    <name evidence="1" type="ORF">DYBT9623_05155</name>
</gene>
<dbReference type="Proteomes" id="UP000679725">
    <property type="component" value="Unassembled WGS sequence"/>
</dbReference>
<proteinExistence type="predicted"/>
<name>A0ABM8UXY1_9BACT</name>
<dbReference type="RefSeq" id="WP_215236398.1">
    <property type="nucleotide sequence ID" value="NZ_CAJRAU010000011.1"/>
</dbReference>
<accession>A0ABM8UXY1</accession>
<evidence type="ECO:0000313" key="2">
    <source>
        <dbReference type="Proteomes" id="UP000679725"/>
    </source>
</evidence>